<evidence type="ECO:0000313" key="4">
    <source>
        <dbReference type="Proteomes" id="UP000604046"/>
    </source>
</evidence>
<dbReference type="AlphaFoldDB" id="A0A812SYU8"/>
<keyword evidence="4" id="KW-1185">Reference proteome</keyword>
<feature type="signal peptide" evidence="2">
    <location>
        <begin position="1"/>
        <end position="18"/>
    </location>
</feature>
<proteinExistence type="predicted"/>
<comment type="caution">
    <text evidence="3">The sequence shown here is derived from an EMBL/GenBank/DDBJ whole genome shotgun (WGS) entry which is preliminary data.</text>
</comment>
<keyword evidence="1" id="KW-0472">Membrane</keyword>
<feature type="chain" id="PRO_5032877499" evidence="2">
    <location>
        <begin position="19"/>
        <end position="239"/>
    </location>
</feature>
<name>A0A812SYU8_9DINO</name>
<dbReference type="EMBL" id="CAJNDS010002501">
    <property type="protein sequence ID" value="CAE7501097.1"/>
    <property type="molecule type" value="Genomic_DNA"/>
</dbReference>
<keyword evidence="1" id="KW-0812">Transmembrane</keyword>
<keyword evidence="1" id="KW-1133">Transmembrane helix</keyword>
<organism evidence="3 4">
    <name type="scientific">Symbiodinium natans</name>
    <dbReference type="NCBI Taxonomy" id="878477"/>
    <lineage>
        <taxon>Eukaryota</taxon>
        <taxon>Sar</taxon>
        <taxon>Alveolata</taxon>
        <taxon>Dinophyceae</taxon>
        <taxon>Suessiales</taxon>
        <taxon>Symbiodiniaceae</taxon>
        <taxon>Symbiodinium</taxon>
    </lineage>
</organism>
<dbReference type="Proteomes" id="UP000604046">
    <property type="component" value="Unassembled WGS sequence"/>
</dbReference>
<dbReference type="OrthoDB" id="419296at2759"/>
<evidence type="ECO:0000313" key="3">
    <source>
        <dbReference type="EMBL" id="CAE7501097.1"/>
    </source>
</evidence>
<protein>
    <submittedName>
        <fullName evidence="3">Uncharacterized protein</fullName>
    </submittedName>
</protein>
<sequence length="239" mass="25495">MLAKGLCLVLAWPVMSTAQFEWVIRDLFNSSDCSSGTRTRSYVMGQVGACQDSKTIAIVDRMPVPGRTVEIESHANPDCTDPQDMAIHWTDHCGAEQSGVTTEKVTLVTAHSISFAYYMDQDCNTTAENTSVYPLEVCATTDSMAGYGSFKYVCQGDVLAMCYYSGLSCSLDPSCVVQPALDSCTGSYKVAMQGSNASLCPSTTTTTTTTTLEVQVGSAAVAFFNSGLLILSFFGLIAS</sequence>
<feature type="transmembrane region" description="Helical" evidence="1">
    <location>
        <begin position="216"/>
        <end position="238"/>
    </location>
</feature>
<evidence type="ECO:0000256" key="1">
    <source>
        <dbReference type="SAM" id="Phobius"/>
    </source>
</evidence>
<gene>
    <name evidence="3" type="ORF">SNAT2548_LOCUS28064</name>
</gene>
<reference evidence="3" key="1">
    <citation type="submission" date="2021-02" db="EMBL/GenBank/DDBJ databases">
        <authorList>
            <person name="Dougan E. K."/>
            <person name="Rhodes N."/>
            <person name="Thang M."/>
            <person name="Chan C."/>
        </authorList>
    </citation>
    <scope>NUCLEOTIDE SEQUENCE</scope>
</reference>
<accession>A0A812SYU8</accession>
<keyword evidence="2" id="KW-0732">Signal</keyword>
<evidence type="ECO:0000256" key="2">
    <source>
        <dbReference type="SAM" id="SignalP"/>
    </source>
</evidence>